<dbReference type="PANTHER" id="PTHR43046:SF16">
    <property type="entry name" value="ADP-RIBOSE PYROPHOSPHATASE YJHB-RELATED"/>
    <property type="match status" value="1"/>
</dbReference>
<dbReference type="GO" id="GO:0016787">
    <property type="term" value="F:hydrolase activity"/>
    <property type="evidence" value="ECO:0007669"/>
    <property type="project" value="UniProtKB-KW"/>
</dbReference>
<dbReference type="Gene3D" id="3.90.79.10">
    <property type="entry name" value="Nucleoside Triphosphate Pyrophosphohydrolase"/>
    <property type="match status" value="1"/>
</dbReference>
<organism evidence="4 5">
    <name type="scientific">Bifidobacterium tibiigranuli</name>
    <dbReference type="NCBI Taxonomy" id="2172043"/>
    <lineage>
        <taxon>Bacteria</taxon>
        <taxon>Bacillati</taxon>
        <taxon>Actinomycetota</taxon>
        <taxon>Actinomycetes</taxon>
        <taxon>Bifidobacteriales</taxon>
        <taxon>Bifidobacteriaceae</taxon>
        <taxon>Bifidobacterium</taxon>
    </lineage>
</organism>
<dbReference type="InterPro" id="IPR020084">
    <property type="entry name" value="NUDIX_hydrolase_CS"/>
</dbReference>
<feature type="domain" description="Nudix hydrolase" evidence="3">
    <location>
        <begin position="19"/>
        <end position="152"/>
    </location>
</feature>
<accession>A0A5N6RXP1</accession>
<reference evidence="4 5" key="1">
    <citation type="submission" date="2018-04" db="EMBL/GenBank/DDBJ databases">
        <authorList>
            <person name="Eckel V.P."/>
            <person name="Vogel R.F."/>
        </authorList>
    </citation>
    <scope>NUCLEOTIDE SEQUENCE [LARGE SCALE GENOMIC DNA]</scope>
    <source>
        <strain evidence="5">TMW 2.1764</strain>
    </source>
</reference>
<gene>
    <name evidence="4" type="ORF">DDE84_08750</name>
</gene>
<name>A0A5N6RXP1_9BIFI</name>
<protein>
    <submittedName>
        <fullName evidence="4">NUDIX domain-containing protein</fullName>
    </submittedName>
</protein>
<dbReference type="Pfam" id="PF00293">
    <property type="entry name" value="NUDIX"/>
    <property type="match status" value="1"/>
</dbReference>
<evidence type="ECO:0000259" key="3">
    <source>
        <dbReference type="PROSITE" id="PS51462"/>
    </source>
</evidence>
<evidence type="ECO:0000313" key="5">
    <source>
        <dbReference type="Proteomes" id="UP000325415"/>
    </source>
</evidence>
<dbReference type="PROSITE" id="PS00893">
    <property type="entry name" value="NUDIX_BOX"/>
    <property type="match status" value="1"/>
</dbReference>
<sequence>MPTPQFVLDLRKKIGHQLLWMIGVTAYVEDADGRVLLGRRADTGEWALVYGINEPGEEPADTVAREIKEETGVDAIVTDLVSVKSSSQVVTYANGDRTMYMDHLFLCKPDPQGNSAAFVGDEESLQVGWFAPGELPQPLAASTVERMAYVEEYRRRLAQGNPRALFTFNGQAV</sequence>
<dbReference type="PANTHER" id="PTHR43046">
    <property type="entry name" value="GDP-MANNOSE MANNOSYL HYDROLASE"/>
    <property type="match status" value="1"/>
</dbReference>
<comment type="cofactor">
    <cofactor evidence="1">
        <name>Mg(2+)</name>
        <dbReference type="ChEBI" id="CHEBI:18420"/>
    </cofactor>
</comment>
<dbReference type="EMBL" id="QDAG01000009">
    <property type="protein sequence ID" value="KAE8127112.1"/>
    <property type="molecule type" value="Genomic_DNA"/>
</dbReference>
<dbReference type="PROSITE" id="PS51462">
    <property type="entry name" value="NUDIX"/>
    <property type="match status" value="1"/>
</dbReference>
<evidence type="ECO:0000256" key="2">
    <source>
        <dbReference type="ARBA" id="ARBA00022801"/>
    </source>
</evidence>
<dbReference type="CDD" id="cd18879">
    <property type="entry name" value="NUDIX_Hydrolase"/>
    <property type="match status" value="1"/>
</dbReference>
<dbReference type="AlphaFoldDB" id="A0A5N6RXP1"/>
<dbReference type="InterPro" id="IPR015797">
    <property type="entry name" value="NUDIX_hydrolase-like_dom_sf"/>
</dbReference>
<dbReference type="OrthoDB" id="9814308at2"/>
<keyword evidence="2" id="KW-0378">Hydrolase</keyword>
<dbReference type="InterPro" id="IPR000086">
    <property type="entry name" value="NUDIX_hydrolase_dom"/>
</dbReference>
<comment type="caution">
    <text evidence="4">The sequence shown here is derived from an EMBL/GenBank/DDBJ whole genome shotgun (WGS) entry which is preliminary data.</text>
</comment>
<dbReference type="RefSeq" id="WP_152581322.1">
    <property type="nucleotide sequence ID" value="NZ_JAKVIV010000001.1"/>
</dbReference>
<keyword evidence="5" id="KW-1185">Reference proteome</keyword>
<dbReference type="Proteomes" id="UP000325415">
    <property type="component" value="Unassembled WGS sequence"/>
</dbReference>
<proteinExistence type="predicted"/>
<dbReference type="SUPFAM" id="SSF55811">
    <property type="entry name" value="Nudix"/>
    <property type="match status" value="1"/>
</dbReference>
<dbReference type="GeneID" id="78127769"/>
<evidence type="ECO:0000256" key="1">
    <source>
        <dbReference type="ARBA" id="ARBA00001946"/>
    </source>
</evidence>
<evidence type="ECO:0000313" key="4">
    <source>
        <dbReference type="EMBL" id="KAE8127112.1"/>
    </source>
</evidence>